<dbReference type="GO" id="GO:0019305">
    <property type="term" value="P:dTDP-rhamnose biosynthetic process"/>
    <property type="evidence" value="ECO:0007669"/>
    <property type="project" value="UniProtKB-UniPathway"/>
</dbReference>
<evidence type="ECO:0000256" key="2">
    <source>
        <dbReference type="RuleBase" id="RU364082"/>
    </source>
</evidence>
<keyword evidence="2" id="KW-0521">NADP</keyword>
<proteinExistence type="inferred from homology"/>
<dbReference type="Gene3D" id="3.40.50.720">
    <property type="entry name" value="NAD(P)-binding Rossmann-like Domain"/>
    <property type="match status" value="1"/>
</dbReference>
<dbReference type="NCBIfam" id="TIGR01214">
    <property type="entry name" value="rmlD"/>
    <property type="match status" value="1"/>
</dbReference>
<dbReference type="PANTHER" id="PTHR10491">
    <property type="entry name" value="DTDP-4-DEHYDRORHAMNOSE REDUCTASE"/>
    <property type="match status" value="1"/>
</dbReference>
<dbReference type="GO" id="GO:0008831">
    <property type="term" value="F:dTDP-4-dehydrorhamnose reductase activity"/>
    <property type="evidence" value="ECO:0007669"/>
    <property type="project" value="UniProtKB-EC"/>
</dbReference>
<comment type="function">
    <text evidence="2">Catalyzes the reduction of dTDP-6-deoxy-L-lyxo-4-hexulose to yield dTDP-L-rhamnose.</text>
</comment>
<dbReference type="AlphaFoldDB" id="A0A6J4H0R4"/>
<keyword evidence="2 4" id="KW-0560">Oxidoreductase</keyword>
<organism evidence="4">
    <name type="scientific">uncultured Chloroflexota bacterium</name>
    <dbReference type="NCBI Taxonomy" id="166587"/>
    <lineage>
        <taxon>Bacteria</taxon>
        <taxon>Bacillati</taxon>
        <taxon>Chloroflexota</taxon>
        <taxon>environmental samples</taxon>
    </lineage>
</organism>
<evidence type="ECO:0000259" key="3">
    <source>
        <dbReference type="Pfam" id="PF04321"/>
    </source>
</evidence>
<dbReference type="GO" id="GO:0005829">
    <property type="term" value="C:cytosol"/>
    <property type="evidence" value="ECO:0007669"/>
    <property type="project" value="TreeGrafter"/>
</dbReference>
<dbReference type="InterPro" id="IPR005913">
    <property type="entry name" value="dTDP_dehydrorham_reduct"/>
</dbReference>
<evidence type="ECO:0000256" key="1">
    <source>
        <dbReference type="ARBA" id="ARBA00010944"/>
    </source>
</evidence>
<evidence type="ECO:0000313" key="4">
    <source>
        <dbReference type="EMBL" id="CAA9209788.1"/>
    </source>
</evidence>
<dbReference type="InterPro" id="IPR029903">
    <property type="entry name" value="RmlD-like-bd"/>
</dbReference>
<dbReference type="EC" id="1.1.1.133" evidence="2"/>
<dbReference type="SUPFAM" id="SSF51735">
    <property type="entry name" value="NAD(P)-binding Rossmann-fold domains"/>
    <property type="match status" value="1"/>
</dbReference>
<reference evidence="4" key="1">
    <citation type="submission" date="2020-02" db="EMBL/GenBank/DDBJ databases">
        <authorList>
            <person name="Meier V. D."/>
        </authorList>
    </citation>
    <scope>NUCLEOTIDE SEQUENCE</scope>
    <source>
        <strain evidence="4">AVDCRST_MAG77</strain>
    </source>
</reference>
<sequence length="286" mass="30731">MEIAVLTANSQLGRALVPELERIPGWRVRPLLRRDLDITDVTPIARLFESPPAVLINTAFWATEDPEPALRVNALGPRLLAERCAAAGTLLVQVSTDYVFDGEADRPYRETDPTAPRSVYGISKLAGEHLVRAAAPDHLIVRVSGLYGPGGSRAKGGTNFVSDMIGMARAGKAIRVVTDQLHSPTYAPDAATTIRQLISAGVRGTVHVSNTGACSKYDFAARSFELAGLAPDLHAITLADLPPLPPRPRYTVLAHDALHAAGLPSPRPWQDALADYVRWLGENGET</sequence>
<dbReference type="UniPathway" id="UPA00124"/>
<feature type="domain" description="RmlD-like substrate binding" evidence="3">
    <location>
        <begin position="1"/>
        <end position="278"/>
    </location>
</feature>
<dbReference type="CDD" id="cd05254">
    <property type="entry name" value="dTDP_HR_like_SDR_e"/>
    <property type="match status" value="1"/>
</dbReference>
<dbReference type="EMBL" id="CADCTC010000001">
    <property type="protein sequence ID" value="CAA9209788.1"/>
    <property type="molecule type" value="Genomic_DNA"/>
</dbReference>
<dbReference type="Gene3D" id="3.90.25.10">
    <property type="entry name" value="UDP-galactose 4-epimerase, domain 1"/>
    <property type="match status" value="1"/>
</dbReference>
<dbReference type="PANTHER" id="PTHR10491:SF4">
    <property type="entry name" value="METHIONINE ADENOSYLTRANSFERASE 2 SUBUNIT BETA"/>
    <property type="match status" value="1"/>
</dbReference>
<gene>
    <name evidence="4" type="ORF">AVDCRST_MAG77-1979</name>
</gene>
<dbReference type="InterPro" id="IPR036291">
    <property type="entry name" value="NAD(P)-bd_dom_sf"/>
</dbReference>
<comment type="similarity">
    <text evidence="1 2">Belongs to the dTDP-4-dehydrorhamnose reductase family.</text>
</comment>
<comment type="pathway">
    <text evidence="2">Carbohydrate biosynthesis; dTDP-L-rhamnose biosynthesis.</text>
</comment>
<protein>
    <recommendedName>
        <fullName evidence="2">dTDP-4-dehydrorhamnose reductase</fullName>
        <ecNumber evidence="2">1.1.1.133</ecNumber>
    </recommendedName>
</protein>
<dbReference type="Pfam" id="PF04321">
    <property type="entry name" value="RmlD_sub_bind"/>
    <property type="match status" value="1"/>
</dbReference>
<accession>A0A6J4H0R4</accession>
<name>A0A6J4H0R4_9CHLR</name>